<feature type="region of interest" description="Disordered" evidence="1">
    <location>
        <begin position="72"/>
        <end position="94"/>
    </location>
</feature>
<dbReference type="EMBL" id="JPDN02000004">
    <property type="protein sequence ID" value="PON29400.1"/>
    <property type="molecule type" value="Genomic_DNA"/>
</dbReference>
<dbReference type="STRING" id="398673.A0A2P4ZYM9"/>
<protein>
    <recommendedName>
        <fullName evidence="5">Mannan endo-1,6-alpha-mannosidase</fullName>
    </recommendedName>
</protein>
<keyword evidence="2" id="KW-0812">Transmembrane</keyword>
<sequence>MSPRGNATTDAAAWLGRYEDAIGLDATPRPGSPGPESWVPLAPNQRMAAAGPGSGDKAAIVGYQCPKSCGNPAEPPSYSHHGSKSGPLSPYANAGLRPDPPRSFSLAYLIHKLCLVFVFLSIALLVSGLIPIYAPEIYAAPPDVSPSSSSSSSSSSYFPSKTQLPAPQLEQLAFVSQSSHSFYSYIMAVPSWLWTHALAFSAVLPSLINPTHAAPSTPLTATDYVANSVTAIRELNNAWYDTETGLWNAAWWNSGNALTTLADFAQLRLNEANQLNVGGFLRNTYTQAQLTTVSVAKVVNAVGLPTSTHCINGKGCHATVSSSLEKRGFADFLDDFYDDEGWWALGLIHAHDATGDQDYLDSAIEIFNDMQTGQGTPCGGGIYWSKDRTYVNAIANELYLSVAASLANRVPSNTTYLQIAKAQWNWFKGSGMINSNNLINDGLDSNCKNNGLTTWSYNQGVILGGLSELARATGDSSYLTTAATIANAAINSLSNSNGILVEADQCELASGNCGLDGQQFKGVFIRNLRYLNDLAPNNNFKNFILRNAQSIWNNDRNSDNMLGVAWAGPYVAATGPSHSSALDALVAAIAVS</sequence>
<accession>A0A2P4ZYM9</accession>
<evidence type="ECO:0000256" key="2">
    <source>
        <dbReference type="SAM" id="Phobius"/>
    </source>
</evidence>
<dbReference type="PANTHER" id="PTHR47791">
    <property type="entry name" value="MEIOTICALLY UP-REGULATED GENE 191 PROTEIN"/>
    <property type="match status" value="1"/>
</dbReference>
<name>A0A2P4ZYM9_9HYPO</name>
<keyword evidence="2" id="KW-0472">Membrane</keyword>
<dbReference type="GeneID" id="29987291"/>
<evidence type="ECO:0008006" key="5">
    <source>
        <dbReference type="Google" id="ProtNLM"/>
    </source>
</evidence>
<dbReference type="InterPro" id="IPR053169">
    <property type="entry name" value="MUG_Protein"/>
</dbReference>
<keyword evidence="4" id="KW-1185">Reference proteome</keyword>
<dbReference type="InterPro" id="IPR005198">
    <property type="entry name" value="Glyco_hydro_76"/>
</dbReference>
<keyword evidence="2" id="KW-1133">Transmembrane helix</keyword>
<dbReference type="Proteomes" id="UP000054821">
    <property type="component" value="Unassembled WGS sequence"/>
</dbReference>
<evidence type="ECO:0000256" key="1">
    <source>
        <dbReference type="SAM" id="MobiDB-lite"/>
    </source>
</evidence>
<dbReference type="InterPro" id="IPR008928">
    <property type="entry name" value="6-hairpin_glycosidase_sf"/>
</dbReference>
<dbReference type="AlphaFoldDB" id="A0A2P4ZYM9"/>
<reference evidence="3 4" key="1">
    <citation type="journal article" date="2016" name="Genome Announc.">
        <title>Draft Whole-Genome Sequence of Trichoderma gamsii T6085, a Promising Biocontrol Agent of Fusarium Head Blight on Wheat.</title>
        <authorList>
            <person name="Baroncelli R."/>
            <person name="Zapparata A."/>
            <person name="Piaggeschi G."/>
            <person name="Sarrocco S."/>
            <person name="Vannacci G."/>
        </authorList>
    </citation>
    <scope>NUCLEOTIDE SEQUENCE [LARGE SCALE GENOMIC DNA]</scope>
    <source>
        <strain evidence="3 4">T6085</strain>
    </source>
</reference>
<dbReference type="RefSeq" id="XP_018659542.1">
    <property type="nucleotide sequence ID" value="XM_018807208.1"/>
</dbReference>
<feature type="transmembrane region" description="Helical" evidence="2">
    <location>
        <begin position="113"/>
        <end position="134"/>
    </location>
</feature>
<comment type="caution">
    <text evidence="3">The sequence shown here is derived from an EMBL/GenBank/DDBJ whole genome shotgun (WGS) entry which is preliminary data.</text>
</comment>
<dbReference type="Pfam" id="PF03663">
    <property type="entry name" value="Glyco_hydro_76"/>
    <property type="match status" value="1"/>
</dbReference>
<evidence type="ECO:0000313" key="4">
    <source>
        <dbReference type="Proteomes" id="UP000054821"/>
    </source>
</evidence>
<proteinExistence type="predicted"/>
<dbReference type="PANTHER" id="PTHR47791:SF1">
    <property type="entry name" value="ENDO MANNANASE, GH76 FAMILY (EUROFUNG)"/>
    <property type="match status" value="1"/>
</dbReference>
<gene>
    <name evidence="3" type="ORF">TGAM01_v201649</name>
</gene>
<organism evidence="3 4">
    <name type="scientific">Trichoderma gamsii</name>
    <dbReference type="NCBI Taxonomy" id="398673"/>
    <lineage>
        <taxon>Eukaryota</taxon>
        <taxon>Fungi</taxon>
        <taxon>Dikarya</taxon>
        <taxon>Ascomycota</taxon>
        <taxon>Pezizomycotina</taxon>
        <taxon>Sordariomycetes</taxon>
        <taxon>Hypocreomycetidae</taxon>
        <taxon>Hypocreales</taxon>
        <taxon>Hypocreaceae</taxon>
        <taxon>Trichoderma</taxon>
    </lineage>
</organism>
<dbReference type="Gene3D" id="1.50.10.20">
    <property type="match status" value="1"/>
</dbReference>
<dbReference type="SUPFAM" id="SSF48208">
    <property type="entry name" value="Six-hairpin glycosidases"/>
    <property type="match status" value="1"/>
</dbReference>
<dbReference type="GO" id="GO:0005975">
    <property type="term" value="P:carbohydrate metabolic process"/>
    <property type="evidence" value="ECO:0007669"/>
    <property type="project" value="InterPro"/>
</dbReference>
<evidence type="ECO:0000313" key="3">
    <source>
        <dbReference type="EMBL" id="PON29400.1"/>
    </source>
</evidence>